<dbReference type="Pfam" id="PF03009">
    <property type="entry name" value="GDPD"/>
    <property type="match status" value="1"/>
</dbReference>
<accession>A0A2B7WRS8</accession>
<evidence type="ECO:0000256" key="3">
    <source>
        <dbReference type="ARBA" id="ARBA00022729"/>
    </source>
</evidence>
<evidence type="ECO:0000259" key="7">
    <source>
        <dbReference type="PROSITE" id="PS51704"/>
    </source>
</evidence>
<evidence type="ECO:0000256" key="1">
    <source>
        <dbReference type="ARBA" id="ARBA00007277"/>
    </source>
</evidence>
<evidence type="ECO:0000256" key="2">
    <source>
        <dbReference type="ARBA" id="ARBA00012247"/>
    </source>
</evidence>
<organism evidence="8 9">
    <name type="scientific">Helicocarpus griseus UAMH5409</name>
    <dbReference type="NCBI Taxonomy" id="1447875"/>
    <lineage>
        <taxon>Eukaryota</taxon>
        <taxon>Fungi</taxon>
        <taxon>Dikarya</taxon>
        <taxon>Ascomycota</taxon>
        <taxon>Pezizomycotina</taxon>
        <taxon>Eurotiomycetes</taxon>
        <taxon>Eurotiomycetidae</taxon>
        <taxon>Onygenales</taxon>
        <taxon>Ajellomycetaceae</taxon>
        <taxon>Helicocarpus</taxon>
    </lineage>
</organism>
<dbReference type="EC" id="3.1.4.46" evidence="2"/>
<evidence type="ECO:0000313" key="9">
    <source>
        <dbReference type="Proteomes" id="UP000223968"/>
    </source>
</evidence>
<sequence length="457" mass="50086">MDAWFGHQHPLVDYSLASSAPDTLSMYLTSVTLFIGALASGLASAAPARHGQQQRPISNIQLGPRPFYLVDQMDDSSLKSKLQFCSERRNTASDFSISHRGAPLQFPEHTEESWLAAAREGAGILECDVAFTKDLQLVCRHSQCDLHTTTNILSIPELAAKCTEPFSPASADGKTKASAKCCTSDITLAEFKSLCGKMDSSDSTATTPEQYQNGLESWRTTLYSPGCPKLHSHAEFLTIVESLGLKFTSELKTPEVPMPFTSASEHAAHQNYTQEVYAQQLVDEYKRANIDPSRVFLQSFLQDDILYWIDAEPDFARQAVYLDERVDTPEGYEGAVASLADLAKRGVKIMAPPIFALLALDDSSDDGNGKQRIVPSKYAKAAKEAGLDLIAYSLERSGPMERVKADGEYYFSSVADVMKSEGDIYEVIDALAREVGAKGVFSDWPATVTYYANCMGL</sequence>
<keyword evidence="4" id="KW-0319">Glycerol metabolism</keyword>
<name>A0A2B7WRS8_9EURO</name>
<dbReference type="GO" id="GO:0008889">
    <property type="term" value="F:glycerophosphodiester phosphodiesterase activity"/>
    <property type="evidence" value="ECO:0007669"/>
    <property type="project" value="UniProtKB-EC"/>
</dbReference>
<dbReference type="InterPro" id="IPR030395">
    <property type="entry name" value="GP_PDE_dom"/>
</dbReference>
<dbReference type="SUPFAM" id="SSF51695">
    <property type="entry name" value="PLC-like phosphodiesterases"/>
    <property type="match status" value="1"/>
</dbReference>
<comment type="caution">
    <text evidence="8">The sequence shown here is derived from an EMBL/GenBank/DDBJ whole genome shotgun (WGS) entry which is preliminary data.</text>
</comment>
<keyword evidence="5" id="KW-0378">Hydrolase</keyword>
<dbReference type="Gene3D" id="3.20.20.190">
    <property type="entry name" value="Phosphatidylinositol (PI) phosphodiesterase"/>
    <property type="match status" value="1"/>
</dbReference>
<dbReference type="GO" id="GO:0006071">
    <property type="term" value="P:glycerol metabolic process"/>
    <property type="evidence" value="ECO:0007669"/>
    <property type="project" value="UniProtKB-KW"/>
</dbReference>
<evidence type="ECO:0000256" key="5">
    <source>
        <dbReference type="ARBA" id="ARBA00022801"/>
    </source>
</evidence>
<dbReference type="PANTHER" id="PTHR43620:SF7">
    <property type="entry name" value="GLYCEROPHOSPHODIESTER PHOSPHODIESTERASE GDPD5-RELATED"/>
    <property type="match status" value="1"/>
</dbReference>
<keyword evidence="3" id="KW-0732">Signal</keyword>
<proteinExistence type="inferred from homology"/>
<protein>
    <recommendedName>
        <fullName evidence="2">glycerophosphodiester phosphodiesterase</fullName>
        <ecNumber evidence="2">3.1.4.46</ecNumber>
    </recommendedName>
</protein>
<keyword evidence="9" id="KW-1185">Reference proteome</keyword>
<feature type="domain" description="GP-PDE" evidence="7">
    <location>
        <begin position="94"/>
        <end position="435"/>
    </location>
</feature>
<dbReference type="GO" id="GO:0006629">
    <property type="term" value="P:lipid metabolic process"/>
    <property type="evidence" value="ECO:0007669"/>
    <property type="project" value="InterPro"/>
</dbReference>
<gene>
    <name evidence="8" type="ORF">AJ79_08585</name>
</gene>
<evidence type="ECO:0000313" key="8">
    <source>
        <dbReference type="EMBL" id="PGG99279.1"/>
    </source>
</evidence>
<dbReference type="STRING" id="1447875.A0A2B7WRS8"/>
<reference evidence="8 9" key="1">
    <citation type="submission" date="2017-10" db="EMBL/GenBank/DDBJ databases">
        <title>Comparative genomics in systemic dimorphic fungi from Ajellomycetaceae.</title>
        <authorList>
            <person name="Munoz J.F."/>
            <person name="Mcewen J.G."/>
            <person name="Clay O.K."/>
            <person name="Cuomo C.A."/>
        </authorList>
    </citation>
    <scope>NUCLEOTIDE SEQUENCE [LARGE SCALE GENOMIC DNA]</scope>
    <source>
        <strain evidence="8 9">UAMH5409</strain>
    </source>
</reference>
<dbReference type="EMBL" id="PDNB01000207">
    <property type="protein sequence ID" value="PGG99279.1"/>
    <property type="molecule type" value="Genomic_DNA"/>
</dbReference>
<dbReference type="FunFam" id="3.20.20.190:FF:000040">
    <property type="entry name" value="Glycerophosphoryl diester phosphodiesterase family protein"/>
    <property type="match status" value="1"/>
</dbReference>
<dbReference type="PROSITE" id="PS51704">
    <property type="entry name" value="GP_PDE"/>
    <property type="match status" value="1"/>
</dbReference>
<dbReference type="PANTHER" id="PTHR43620">
    <property type="entry name" value="GLYCEROPHOSPHORYL DIESTER PHOSPHODIESTERASE"/>
    <property type="match status" value="1"/>
</dbReference>
<comment type="catalytic activity">
    <reaction evidence="6">
        <text>a sn-glycero-3-phosphodiester + H2O = an alcohol + sn-glycerol 3-phosphate + H(+)</text>
        <dbReference type="Rhea" id="RHEA:12969"/>
        <dbReference type="ChEBI" id="CHEBI:15377"/>
        <dbReference type="ChEBI" id="CHEBI:15378"/>
        <dbReference type="ChEBI" id="CHEBI:30879"/>
        <dbReference type="ChEBI" id="CHEBI:57597"/>
        <dbReference type="ChEBI" id="CHEBI:83408"/>
        <dbReference type="EC" id="3.1.4.46"/>
    </reaction>
</comment>
<evidence type="ECO:0000256" key="6">
    <source>
        <dbReference type="ARBA" id="ARBA00047512"/>
    </source>
</evidence>
<dbReference type="AlphaFoldDB" id="A0A2B7WRS8"/>
<dbReference type="InterPro" id="IPR017946">
    <property type="entry name" value="PLC-like_Pdiesterase_TIM-brl"/>
</dbReference>
<evidence type="ECO:0000256" key="4">
    <source>
        <dbReference type="ARBA" id="ARBA00022798"/>
    </source>
</evidence>
<dbReference type="OrthoDB" id="1058301at2759"/>
<dbReference type="Proteomes" id="UP000223968">
    <property type="component" value="Unassembled WGS sequence"/>
</dbReference>
<comment type="similarity">
    <text evidence="1">Belongs to the glycerophosphoryl diester phosphodiesterase family.</text>
</comment>